<dbReference type="Gene3D" id="3.40.50.1860">
    <property type="match status" value="2"/>
</dbReference>
<comment type="similarity">
    <text evidence="1">Belongs to the aspartate/glutamate racemases family.</text>
</comment>
<keyword evidence="4" id="KW-1185">Reference proteome</keyword>
<sequence>MRERSGTREAQRGRTVGVLGGMGPAATVETFRRIVASTPARRDQDHLHIVIDSNPAVPDRTAALLLGGEDPRPLLDAGAQRLVTAGAEVLCIPCNTAHAYHEWLQRRVPVPIVHMLRETAARVAALGARQVGLLATTGTVATGLYQAELENAGLRVVPLEAPAQDGVMAAIEAVKAGDVGDRVIGALAAAALSLVGAGADHVVVGCTEISLVAGKLPVPVPVVDALDVLVSSTLRLATSVPEPPELVPHVV</sequence>
<dbReference type="InterPro" id="IPR015942">
    <property type="entry name" value="Asp/Glu/hydantoin_racemase"/>
</dbReference>
<dbReference type="SUPFAM" id="SSF53681">
    <property type="entry name" value="Aspartate/glutamate racemase"/>
    <property type="match status" value="2"/>
</dbReference>
<dbReference type="Pfam" id="PF01177">
    <property type="entry name" value="Asp_Glu_race"/>
    <property type="match status" value="1"/>
</dbReference>
<accession>A0A2Y9ADA2</accession>
<evidence type="ECO:0000256" key="2">
    <source>
        <dbReference type="ARBA" id="ARBA00023235"/>
    </source>
</evidence>
<name>A0A2Y9ADA2_9MICO</name>
<evidence type="ECO:0000313" key="4">
    <source>
        <dbReference type="Proteomes" id="UP000250222"/>
    </source>
</evidence>
<dbReference type="GO" id="GO:0047661">
    <property type="term" value="F:amino-acid racemase activity"/>
    <property type="evidence" value="ECO:0007669"/>
    <property type="project" value="InterPro"/>
</dbReference>
<dbReference type="RefSeq" id="WP_220035157.1">
    <property type="nucleotide sequence ID" value="NZ_QKLZ01000006.1"/>
</dbReference>
<evidence type="ECO:0000256" key="1">
    <source>
        <dbReference type="ARBA" id="ARBA00007847"/>
    </source>
</evidence>
<dbReference type="InterPro" id="IPR001920">
    <property type="entry name" value="Asp/Glu_race"/>
</dbReference>
<dbReference type="InterPro" id="IPR004380">
    <property type="entry name" value="Asp_race"/>
</dbReference>
<evidence type="ECO:0000313" key="3">
    <source>
        <dbReference type="EMBL" id="SSA42511.1"/>
    </source>
</evidence>
<dbReference type="Proteomes" id="UP000250222">
    <property type="component" value="Unassembled WGS sequence"/>
</dbReference>
<dbReference type="PANTHER" id="PTHR21198">
    <property type="entry name" value="GLUTAMATE RACEMASE"/>
    <property type="match status" value="1"/>
</dbReference>
<dbReference type="AlphaFoldDB" id="A0A2Y9ADA2"/>
<protein>
    <submittedName>
        <fullName evidence="3">Aspartate racemase</fullName>
    </submittedName>
</protein>
<proteinExistence type="inferred from homology"/>
<dbReference type="NCBIfam" id="TIGR00035">
    <property type="entry name" value="asp_race"/>
    <property type="match status" value="1"/>
</dbReference>
<reference evidence="3 4" key="1">
    <citation type="submission" date="2016-10" db="EMBL/GenBank/DDBJ databases">
        <authorList>
            <person name="Cai Z."/>
        </authorList>
    </citation>
    <scope>NUCLEOTIDE SEQUENCE [LARGE SCALE GENOMIC DNA]</scope>
    <source>
        <strain evidence="3 4">CGMCC 1.10826</strain>
    </source>
</reference>
<dbReference type="PANTHER" id="PTHR21198:SF7">
    <property type="entry name" value="ASPARTATE-GLUTAMATE RACEMASE FAMILY"/>
    <property type="match status" value="1"/>
</dbReference>
<keyword evidence="2" id="KW-0413">Isomerase</keyword>
<organism evidence="3 4">
    <name type="scientific">Georgenia satyanarayanai</name>
    <dbReference type="NCBI Taxonomy" id="860221"/>
    <lineage>
        <taxon>Bacteria</taxon>
        <taxon>Bacillati</taxon>
        <taxon>Actinomycetota</taxon>
        <taxon>Actinomycetes</taxon>
        <taxon>Micrococcales</taxon>
        <taxon>Bogoriellaceae</taxon>
        <taxon>Georgenia</taxon>
    </lineage>
</organism>
<dbReference type="EMBL" id="UETB01000006">
    <property type="protein sequence ID" value="SSA42511.1"/>
    <property type="molecule type" value="Genomic_DNA"/>
</dbReference>
<gene>
    <name evidence="3" type="ORF">SAMN05216184_106183</name>
</gene>